<protein>
    <submittedName>
        <fullName evidence="2">Uncharacterized protein</fullName>
    </submittedName>
</protein>
<evidence type="ECO:0000313" key="3">
    <source>
        <dbReference type="Proteomes" id="UP001225042"/>
    </source>
</evidence>
<evidence type="ECO:0000256" key="1">
    <source>
        <dbReference type="SAM" id="MobiDB-lite"/>
    </source>
</evidence>
<dbReference type="AlphaFoldDB" id="A0AAW8H4I2"/>
<name>A0AAW8H4I2_9ENTR</name>
<dbReference type="RefSeq" id="WP_306683250.1">
    <property type="nucleotide sequence ID" value="NZ_JAVDKR010000004.1"/>
</dbReference>
<sequence>MRIKSIPSSNAKTSSRKKNAGTASASTPLFGPHSVRPVGDSPESIARENATKLRERNFRRIAETLYKSGVITLVTFDRECSAVGKDRKYLRHIFSLLLAEKVKAKQKKLASKDKKKN</sequence>
<gene>
    <name evidence="2" type="ORF">RBJ67_03145</name>
</gene>
<reference evidence="2 3" key="1">
    <citation type="submission" date="2023-08" db="EMBL/GenBank/DDBJ databases">
        <authorList>
            <person name="Dale J."/>
        </authorList>
    </citation>
    <scope>NUCLEOTIDE SEQUENCE [LARGE SCALE GENOMIC DNA]</scope>
    <source>
        <strain evidence="2 3">2023EL-00788</strain>
    </source>
</reference>
<organism evidence="2 3">
    <name type="scientific">Enterobacter soli</name>
    <dbReference type="NCBI Taxonomy" id="885040"/>
    <lineage>
        <taxon>Bacteria</taxon>
        <taxon>Pseudomonadati</taxon>
        <taxon>Pseudomonadota</taxon>
        <taxon>Gammaproteobacteria</taxon>
        <taxon>Enterobacterales</taxon>
        <taxon>Enterobacteriaceae</taxon>
        <taxon>Enterobacter</taxon>
    </lineage>
</organism>
<feature type="region of interest" description="Disordered" evidence="1">
    <location>
        <begin position="1"/>
        <end position="46"/>
    </location>
</feature>
<dbReference type="EMBL" id="JAVDKS010000001">
    <property type="protein sequence ID" value="MDQ2255138.1"/>
    <property type="molecule type" value="Genomic_DNA"/>
</dbReference>
<keyword evidence="3" id="KW-1185">Reference proteome</keyword>
<proteinExistence type="predicted"/>
<accession>A0AAW8H4I2</accession>
<feature type="compositionally biased region" description="Polar residues" evidence="1">
    <location>
        <begin position="1"/>
        <end position="13"/>
    </location>
</feature>
<comment type="caution">
    <text evidence="2">The sequence shown here is derived from an EMBL/GenBank/DDBJ whole genome shotgun (WGS) entry which is preliminary data.</text>
</comment>
<evidence type="ECO:0000313" key="2">
    <source>
        <dbReference type="EMBL" id="MDQ2255138.1"/>
    </source>
</evidence>
<dbReference type="Proteomes" id="UP001225042">
    <property type="component" value="Unassembled WGS sequence"/>
</dbReference>